<dbReference type="OrthoDB" id="9780675at2"/>
<dbReference type="PATRIC" id="fig|929558.5.peg.2863"/>
<evidence type="ECO:0000256" key="1">
    <source>
        <dbReference type="ARBA" id="ARBA00004442"/>
    </source>
</evidence>
<accession>B6BJZ1</accession>
<sequence length="435" mass="48063">MKRFPLLSLSLLPALLSAISITEVVQNTIQTHPQIQIKKESVNVNKERLTQVRAGYLPSVDLSYSIGPEATKTPANLREEAKMTRQEASAALTQNVFAGLNTMYGMKEQKSLILAASSTVVESANSLALEATTAYLDVLKTLELYNIAKENVTVHDKYLKQIKEKVDAGIARNSDYEQTLSRYENAKTAEYLAEQNHLIATYSFERILPGIAPADLEKPVAGALPAEGLDSLVEVAIKDNPTIAVSQNDIEAAKSAVGRANAPYYPSADIVVRGYWNDQVHGVGYNTVTNENDLEAEDSGYSGMLVINYNIFNGLSDAANKQANQHILLQQNSTLADAKLYIKANTKIAWVTYEMTKKQLVYIDKNIAASAKTVSDYQQENELGRRSIIDLLNIELEYNNAKNRKVNAVYDNLTAYYGILSHTGKMLEEMNVVIK</sequence>
<protein>
    <submittedName>
        <fullName evidence="9">Type I secretion outer membrane protein, TolC family</fullName>
    </submittedName>
</protein>
<comment type="subcellular location">
    <subcellularLocation>
        <location evidence="1">Cell outer membrane</location>
    </subcellularLocation>
</comment>
<dbReference type="NCBIfam" id="TIGR01844">
    <property type="entry name" value="type_I_sec_TolC"/>
    <property type="match status" value="1"/>
</dbReference>
<dbReference type="SUPFAM" id="SSF56954">
    <property type="entry name" value="Outer membrane efflux proteins (OEP)"/>
    <property type="match status" value="1"/>
</dbReference>
<dbReference type="InterPro" id="IPR010130">
    <property type="entry name" value="T1SS_OMP_TolC"/>
</dbReference>
<proteinExistence type="inferred from homology"/>
<accession>H1FUQ1</accession>
<dbReference type="Pfam" id="PF02321">
    <property type="entry name" value="OEP"/>
    <property type="match status" value="2"/>
</dbReference>
<evidence type="ECO:0000256" key="2">
    <source>
        <dbReference type="ARBA" id="ARBA00007613"/>
    </source>
</evidence>
<dbReference type="AlphaFoldDB" id="B6BJZ1"/>
<evidence type="ECO:0000256" key="6">
    <source>
        <dbReference type="ARBA" id="ARBA00023136"/>
    </source>
</evidence>
<dbReference type="InterPro" id="IPR051906">
    <property type="entry name" value="TolC-like"/>
</dbReference>
<evidence type="ECO:0000313" key="10">
    <source>
        <dbReference type="Proteomes" id="UP000006431"/>
    </source>
</evidence>
<keyword evidence="10" id="KW-1185">Reference proteome</keyword>
<evidence type="ECO:0000256" key="4">
    <source>
        <dbReference type="ARBA" id="ARBA00022452"/>
    </source>
</evidence>
<keyword evidence="6" id="KW-0472">Membrane</keyword>
<dbReference type="InterPro" id="IPR003423">
    <property type="entry name" value="OMP_efflux"/>
</dbReference>
<dbReference type="PANTHER" id="PTHR30026">
    <property type="entry name" value="OUTER MEMBRANE PROTEIN TOLC"/>
    <property type="match status" value="1"/>
</dbReference>
<evidence type="ECO:0000256" key="3">
    <source>
        <dbReference type="ARBA" id="ARBA00022448"/>
    </source>
</evidence>
<dbReference type="Proteomes" id="UP000006431">
    <property type="component" value="Unassembled WGS sequence"/>
</dbReference>
<dbReference type="Gene3D" id="1.20.1600.10">
    <property type="entry name" value="Outer membrane efflux proteins (OEP)"/>
    <property type="match status" value="1"/>
</dbReference>
<dbReference type="eggNOG" id="COG1538">
    <property type="taxonomic scope" value="Bacteria"/>
</dbReference>
<keyword evidence="5" id="KW-0812">Transmembrane</keyword>
<evidence type="ECO:0000256" key="8">
    <source>
        <dbReference type="SAM" id="SignalP"/>
    </source>
</evidence>
<dbReference type="HOGENOM" id="CLU_012817_0_0_7"/>
<dbReference type="RefSeq" id="WP_008337078.1">
    <property type="nucleotide sequence ID" value="NZ_AFRZ01000001.1"/>
</dbReference>
<organism evidence="9 10">
    <name type="scientific">Sulfurimonas gotlandica (strain DSM 19862 / JCM 16533 / GD1)</name>
    <dbReference type="NCBI Taxonomy" id="929558"/>
    <lineage>
        <taxon>Bacteria</taxon>
        <taxon>Pseudomonadati</taxon>
        <taxon>Campylobacterota</taxon>
        <taxon>Epsilonproteobacteria</taxon>
        <taxon>Campylobacterales</taxon>
        <taxon>Sulfurimonadaceae</taxon>
        <taxon>Sulfurimonas</taxon>
    </lineage>
</organism>
<name>B6BJZ1_SULGG</name>
<dbReference type="GO" id="GO:0015562">
    <property type="term" value="F:efflux transmembrane transporter activity"/>
    <property type="evidence" value="ECO:0007669"/>
    <property type="project" value="InterPro"/>
</dbReference>
<dbReference type="GO" id="GO:1990281">
    <property type="term" value="C:efflux pump complex"/>
    <property type="evidence" value="ECO:0007669"/>
    <property type="project" value="TreeGrafter"/>
</dbReference>
<dbReference type="PANTHER" id="PTHR30026:SF22">
    <property type="entry name" value="OUTER MEMBRANE EFFLUX PROTEIN"/>
    <property type="match status" value="1"/>
</dbReference>
<evidence type="ECO:0000313" key="9">
    <source>
        <dbReference type="EMBL" id="EHP31395.1"/>
    </source>
</evidence>
<keyword evidence="8" id="KW-0732">Signal</keyword>
<gene>
    <name evidence="9" type="ORF">SMGD1_2873</name>
</gene>
<evidence type="ECO:0000256" key="5">
    <source>
        <dbReference type="ARBA" id="ARBA00022692"/>
    </source>
</evidence>
<keyword evidence="4" id="KW-1134">Transmembrane beta strand</keyword>
<reference evidence="9 10" key="1">
    <citation type="journal article" date="2012" name="Proc. Natl. Acad. Sci. U.S.A.">
        <title>Genome and physiology of a model Epsilonproteobacterium responsible for sulfide detoxification in marine oxygen depletion zones.</title>
        <authorList>
            <person name="Grote J."/>
            <person name="Schott T."/>
            <person name="Bruckner C.G."/>
            <person name="Glockner F.O."/>
            <person name="Jost G."/>
            <person name="Teeling H."/>
            <person name="Labrenz M."/>
            <person name="Jurgens K."/>
        </authorList>
    </citation>
    <scope>NUCLEOTIDE SEQUENCE [LARGE SCALE GENOMIC DNA]</scope>
    <source>
        <strain evidence="9 10">GD1</strain>
    </source>
</reference>
<comment type="caution">
    <text evidence="9">The sequence shown here is derived from an EMBL/GenBank/DDBJ whole genome shotgun (WGS) entry which is preliminary data.</text>
</comment>
<dbReference type="EMBL" id="AFRZ01000001">
    <property type="protein sequence ID" value="EHP31395.1"/>
    <property type="molecule type" value="Genomic_DNA"/>
</dbReference>
<dbReference type="GO" id="GO:0009279">
    <property type="term" value="C:cell outer membrane"/>
    <property type="evidence" value="ECO:0007669"/>
    <property type="project" value="UniProtKB-SubCell"/>
</dbReference>
<feature type="signal peptide" evidence="8">
    <location>
        <begin position="1"/>
        <end position="22"/>
    </location>
</feature>
<feature type="chain" id="PRO_5002843048" evidence="8">
    <location>
        <begin position="23"/>
        <end position="435"/>
    </location>
</feature>
<evidence type="ECO:0000256" key="7">
    <source>
        <dbReference type="ARBA" id="ARBA00023237"/>
    </source>
</evidence>
<dbReference type="STRING" id="929558.SMGD1_2873"/>
<comment type="similarity">
    <text evidence="2">Belongs to the outer membrane factor (OMF) (TC 1.B.17) family.</text>
</comment>
<dbReference type="GO" id="GO:0015288">
    <property type="term" value="F:porin activity"/>
    <property type="evidence" value="ECO:0007669"/>
    <property type="project" value="TreeGrafter"/>
</dbReference>
<keyword evidence="3" id="KW-0813">Transport</keyword>
<keyword evidence="7" id="KW-0998">Cell outer membrane</keyword>